<dbReference type="AlphaFoldDB" id="A0A1Q9CHM0"/>
<reference evidence="1 2" key="1">
    <citation type="submission" date="2016-02" db="EMBL/GenBank/DDBJ databases">
        <title>Genome analysis of coral dinoflagellate symbionts highlights evolutionary adaptations to a symbiotic lifestyle.</title>
        <authorList>
            <person name="Aranda M."/>
            <person name="Li Y."/>
            <person name="Liew Y.J."/>
            <person name="Baumgarten S."/>
            <person name="Simakov O."/>
            <person name="Wilson M."/>
            <person name="Piel J."/>
            <person name="Ashoor H."/>
            <person name="Bougouffa S."/>
            <person name="Bajic V.B."/>
            <person name="Ryu T."/>
            <person name="Ravasi T."/>
            <person name="Bayer T."/>
            <person name="Micklem G."/>
            <person name="Kim H."/>
            <person name="Bhak J."/>
            <person name="Lajeunesse T.C."/>
            <person name="Voolstra C.R."/>
        </authorList>
    </citation>
    <scope>NUCLEOTIDE SEQUENCE [LARGE SCALE GENOMIC DNA]</scope>
    <source>
        <strain evidence="1 2">CCMP2467</strain>
    </source>
</reference>
<dbReference type="OrthoDB" id="445595at2759"/>
<dbReference type="Proteomes" id="UP000186817">
    <property type="component" value="Unassembled WGS sequence"/>
</dbReference>
<accession>A0A1Q9CHM0</accession>
<organism evidence="1 2">
    <name type="scientific">Symbiodinium microadriaticum</name>
    <name type="common">Dinoflagellate</name>
    <name type="synonym">Zooxanthella microadriatica</name>
    <dbReference type="NCBI Taxonomy" id="2951"/>
    <lineage>
        <taxon>Eukaryota</taxon>
        <taxon>Sar</taxon>
        <taxon>Alveolata</taxon>
        <taxon>Dinophyceae</taxon>
        <taxon>Suessiales</taxon>
        <taxon>Symbiodiniaceae</taxon>
        <taxon>Symbiodinium</taxon>
    </lineage>
</organism>
<sequence length="453" mass="50371">MIRAGLNCQAGRVMIPAKREARVKTERSGHQKKNKGSLSQLCFLRCLSDLNRAMIGVAALPDSATIARLRLHIDTYGPCLSEARQAWHPTARSALYKPLEEDDDEEEEEQEGPNLMRTADDSFFVCTLHSDLSEDRESQIGSTAGRRFSEFARGARTEGLLTPVCARLTCYLARAAEDVGTGERRPFIVFACTLLAVALALRKRPQQPPKHQALAEDDAWNSIIQLARGPQRIGASANHHQRVQRQGGGAKAACAGDAAKQLQALRPEGGPSVPPLFFEGQAMDRFEREVTRIYAVDHSKPPLGEGSPAALQRLWLMVLMVVPLGDDDDDDGKSRPSNFFPARNVADSLRHMRAACENLEAELQEDGRIFEPLDDAPWSLFRLQVFMSRQLIAADFDLGKTTECPSYVDPPAVELCETRMAPFLGQCRVDSSWQEQSIMVMTSCEYEAARWMW</sequence>
<dbReference type="EMBL" id="LSRX01001193">
    <property type="protein sequence ID" value="OLP82431.1"/>
    <property type="molecule type" value="Genomic_DNA"/>
</dbReference>
<name>A0A1Q9CHM0_SYMMI</name>
<evidence type="ECO:0000313" key="2">
    <source>
        <dbReference type="Proteomes" id="UP000186817"/>
    </source>
</evidence>
<keyword evidence="2" id="KW-1185">Reference proteome</keyword>
<evidence type="ECO:0000313" key="1">
    <source>
        <dbReference type="EMBL" id="OLP82431.1"/>
    </source>
</evidence>
<comment type="caution">
    <text evidence="1">The sequence shown here is derived from an EMBL/GenBank/DDBJ whole genome shotgun (WGS) entry which is preliminary data.</text>
</comment>
<proteinExistence type="predicted"/>
<gene>
    <name evidence="1" type="ORF">AK812_SmicGene36913</name>
</gene>
<protein>
    <submittedName>
        <fullName evidence="1">Uncharacterized protein</fullName>
    </submittedName>
</protein>